<accession>A0ABD0JP16</accession>
<gene>
    <name evidence="1" type="ORF">BaRGS_00032163</name>
</gene>
<protein>
    <submittedName>
        <fullName evidence="1">Uncharacterized protein</fullName>
    </submittedName>
</protein>
<evidence type="ECO:0000313" key="1">
    <source>
        <dbReference type="EMBL" id="KAK7476617.1"/>
    </source>
</evidence>
<proteinExistence type="predicted"/>
<organism evidence="1 2">
    <name type="scientific">Batillaria attramentaria</name>
    <dbReference type="NCBI Taxonomy" id="370345"/>
    <lineage>
        <taxon>Eukaryota</taxon>
        <taxon>Metazoa</taxon>
        <taxon>Spiralia</taxon>
        <taxon>Lophotrochozoa</taxon>
        <taxon>Mollusca</taxon>
        <taxon>Gastropoda</taxon>
        <taxon>Caenogastropoda</taxon>
        <taxon>Sorbeoconcha</taxon>
        <taxon>Cerithioidea</taxon>
        <taxon>Batillariidae</taxon>
        <taxon>Batillaria</taxon>
    </lineage>
</organism>
<reference evidence="1 2" key="1">
    <citation type="journal article" date="2023" name="Sci. Data">
        <title>Genome assembly of the Korean intertidal mud-creeper Batillaria attramentaria.</title>
        <authorList>
            <person name="Patra A.K."/>
            <person name="Ho P.T."/>
            <person name="Jun S."/>
            <person name="Lee S.J."/>
            <person name="Kim Y."/>
            <person name="Won Y.J."/>
        </authorList>
    </citation>
    <scope>NUCLEOTIDE SEQUENCE [LARGE SCALE GENOMIC DNA]</scope>
    <source>
        <strain evidence="1">Wonlab-2016</strain>
    </source>
</reference>
<dbReference type="AlphaFoldDB" id="A0ABD0JP16"/>
<dbReference type="Proteomes" id="UP001519460">
    <property type="component" value="Unassembled WGS sequence"/>
</dbReference>
<comment type="caution">
    <text evidence="1">The sequence shown here is derived from an EMBL/GenBank/DDBJ whole genome shotgun (WGS) entry which is preliminary data.</text>
</comment>
<dbReference type="EMBL" id="JACVVK020000371">
    <property type="protein sequence ID" value="KAK7476617.1"/>
    <property type="molecule type" value="Genomic_DNA"/>
</dbReference>
<sequence>MLLVLPHIQITAIQNNRPLGRQSENNTEVALLQERNRASDTERFLFLKRYHRLYCVAGDSEHRGSVSQDSVSEMHVQQRLILPATC</sequence>
<keyword evidence="2" id="KW-1185">Reference proteome</keyword>
<evidence type="ECO:0000313" key="2">
    <source>
        <dbReference type="Proteomes" id="UP001519460"/>
    </source>
</evidence>
<name>A0ABD0JP16_9CAEN</name>